<accession>A0A1G6XKC4</accession>
<organism evidence="1 2">
    <name type="scientific">Niabella drilacis (strain DSM 25811 / CCM 8410 / CCUG 62505 / LMG 26954 / E90)</name>
    <dbReference type="NCBI Taxonomy" id="1285928"/>
    <lineage>
        <taxon>Bacteria</taxon>
        <taxon>Pseudomonadati</taxon>
        <taxon>Bacteroidota</taxon>
        <taxon>Chitinophagia</taxon>
        <taxon>Chitinophagales</taxon>
        <taxon>Chitinophagaceae</taxon>
        <taxon>Niabella</taxon>
    </lineage>
</organism>
<evidence type="ECO:0000313" key="2">
    <source>
        <dbReference type="Proteomes" id="UP000198757"/>
    </source>
</evidence>
<protein>
    <submittedName>
        <fullName evidence="1">Uncharacterized protein</fullName>
    </submittedName>
</protein>
<sequence length="192" mass="22818">MKANTTGRQRFYKSWHFLNQGGKRPLRILWEVFYNYHLDELRDELQCWQQCALCNDNSAYSEEGAREDLMDFIRHLLRLIEAYYILNECKNSGKKRRQQKGLSKEARQMIAKMSTPVLLTANEKKDPGQVITQFCKTFRQSYVQMELLDMLDAVITYKGYKEVYKGNLVLFYEHLHCLVRLAYGSCKHKRKV</sequence>
<dbReference type="RefSeq" id="WP_143019857.1">
    <property type="nucleotide sequence ID" value="NZ_FMZO01000013.1"/>
</dbReference>
<dbReference type="OrthoDB" id="660750at2"/>
<dbReference type="AlphaFoldDB" id="A0A1G6XKC4"/>
<name>A0A1G6XKC4_NIADE</name>
<dbReference type="Proteomes" id="UP000198757">
    <property type="component" value="Unassembled WGS sequence"/>
</dbReference>
<dbReference type="STRING" id="1285928.SAMN04487894_11383"/>
<gene>
    <name evidence="1" type="ORF">SAMN04487894_11383</name>
</gene>
<evidence type="ECO:0000313" key="1">
    <source>
        <dbReference type="EMBL" id="SDD77767.1"/>
    </source>
</evidence>
<reference evidence="2" key="1">
    <citation type="submission" date="2016-10" db="EMBL/GenBank/DDBJ databases">
        <authorList>
            <person name="Varghese N."/>
            <person name="Submissions S."/>
        </authorList>
    </citation>
    <scope>NUCLEOTIDE SEQUENCE [LARGE SCALE GENOMIC DNA]</scope>
    <source>
        <strain evidence="2">DSM 25811 / CCM 8410 / LMG 26954 / E90</strain>
    </source>
</reference>
<dbReference type="EMBL" id="FMZO01000013">
    <property type="protein sequence ID" value="SDD77767.1"/>
    <property type="molecule type" value="Genomic_DNA"/>
</dbReference>
<keyword evidence="2" id="KW-1185">Reference proteome</keyword>
<proteinExistence type="predicted"/>